<reference evidence="13" key="1">
    <citation type="submission" date="2020-01" db="EMBL/GenBank/DDBJ databases">
        <title>Draft genome sequence of the Termite Coptotermes fromosanus.</title>
        <authorList>
            <person name="Itakura S."/>
            <person name="Yosikawa Y."/>
            <person name="Umezawa K."/>
        </authorList>
    </citation>
    <scope>NUCLEOTIDE SEQUENCE [LARGE SCALE GENOMIC DNA]</scope>
</reference>
<comment type="catalytic activity">
    <reaction evidence="1 10">
        <text>L-glutamyl-[protein] + S-adenosyl-L-methionine = [protein]-L-glutamate 5-O-methyl ester + S-adenosyl-L-homocysteine</text>
        <dbReference type="Rhea" id="RHEA:24452"/>
        <dbReference type="Rhea" id="RHEA-COMP:10208"/>
        <dbReference type="Rhea" id="RHEA-COMP:10311"/>
        <dbReference type="ChEBI" id="CHEBI:29973"/>
        <dbReference type="ChEBI" id="CHEBI:57856"/>
        <dbReference type="ChEBI" id="CHEBI:59789"/>
        <dbReference type="ChEBI" id="CHEBI:82795"/>
    </reaction>
</comment>
<dbReference type="GO" id="GO:0051998">
    <property type="term" value="F:protein carboxyl O-methyltransferase activity"/>
    <property type="evidence" value="ECO:0007669"/>
    <property type="project" value="UniProtKB-UniRule"/>
</dbReference>
<feature type="domain" description="Damage-control phosphatase ARMT1-like metal-binding" evidence="11">
    <location>
        <begin position="30"/>
        <end position="421"/>
    </location>
</feature>
<dbReference type="InterPro" id="IPR036075">
    <property type="entry name" value="ARMT-1-like_metal-bd_sf"/>
</dbReference>
<protein>
    <recommendedName>
        <fullName evidence="10">Sugar phosphate phosphatase</fullName>
        <ecNumber evidence="10">2.1.1.-</ecNumber>
        <ecNumber evidence="10">3.1.3.-</ecNumber>
    </recommendedName>
</protein>
<dbReference type="PANTHER" id="PTHR12260:SF6">
    <property type="entry name" value="DAMAGE-CONTROL PHOSPHATASE ARMT1"/>
    <property type="match status" value="1"/>
</dbReference>
<comment type="caution">
    <text evidence="12">The sequence shown here is derived from an EMBL/GenBank/DDBJ whole genome shotgun (WGS) entry which is preliminary data.</text>
</comment>
<dbReference type="InParanoid" id="A0A6L2QCP4"/>
<dbReference type="EMBL" id="BLKM01001242">
    <property type="protein sequence ID" value="GFG39817.1"/>
    <property type="molecule type" value="Genomic_DNA"/>
</dbReference>
<proteinExistence type="inferred from homology"/>
<dbReference type="GO" id="GO:0030643">
    <property type="term" value="P:intracellular phosphate ion homeostasis"/>
    <property type="evidence" value="ECO:0007669"/>
    <property type="project" value="UniProtKB-ARBA"/>
</dbReference>
<dbReference type="EC" id="2.1.1.-" evidence="10"/>
<keyword evidence="5 10" id="KW-0479">Metal-binding</keyword>
<dbReference type="SUPFAM" id="SSF111321">
    <property type="entry name" value="AF1104-like"/>
    <property type="match status" value="1"/>
</dbReference>
<dbReference type="GO" id="GO:0005634">
    <property type="term" value="C:nucleus"/>
    <property type="evidence" value="ECO:0007669"/>
    <property type="project" value="TreeGrafter"/>
</dbReference>
<dbReference type="EC" id="3.1.3.-" evidence="10"/>
<sequence>MPFHDDSIDTVTPENALLSAKFRRSFAYRTVQDRLPVTITRVIDHLVRDKDHIVKTFGEYTREELKEVIGSFSKLKNELQTNKPFTMLTSDGPDVTSWNTYYEEETEREGEEPRWFSTSLLYAECYVYRRIHEAFELSTSMKTFDPFCAQKKESFLRSLASVVLLGDYVQQQSQMRNLPQLEMKKELLQLVKVSLWGNQHDLSRPTGCELPEEPNPLEHIDHLHEHILIDDSECIWSTLSAAEKGNIIIDIVSDNAGYEIFADLCLADVLCTLSLADKVRFHVKALPWFISDTTKYDFCWLLQMLAELSEKSSSLPALATKWEQYLQSGRWTVEAEDFWTLPHPYSRMKATDHNLYIKLSEATLVIFKGDLNYRKLVGETNWLPTESFANALRGFHPAPLVALRTIKADLICGLQPGQAEMISSKSHDWMTSGNYAVIQFDGE</sequence>
<comment type="catalytic activity">
    <reaction evidence="9 10">
        <text>beta-D-fructose 6-phosphate = dihydroxyacetone + D-glyceraldehyde 3-phosphate</text>
        <dbReference type="Rhea" id="RHEA:28002"/>
        <dbReference type="ChEBI" id="CHEBI:16016"/>
        <dbReference type="ChEBI" id="CHEBI:57634"/>
        <dbReference type="ChEBI" id="CHEBI:59776"/>
    </reaction>
</comment>
<keyword evidence="13" id="KW-1185">Reference proteome</keyword>
<dbReference type="Gene3D" id="1.20.930.60">
    <property type="match status" value="1"/>
</dbReference>
<dbReference type="Gene3D" id="3.40.50.10880">
    <property type="entry name" value="Uncharacterised protein PF01937, DUF89, domain 3"/>
    <property type="match status" value="1"/>
</dbReference>
<evidence type="ECO:0000256" key="10">
    <source>
        <dbReference type="RuleBase" id="RU367030"/>
    </source>
</evidence>
<evidence type="ECO:0000256" key="1">
    <source>
        <dbReference type="ARBA" id="ARBA00000807"/>
    </source>
</evidence>
<comment type="catalytic activity">
    <reaction evidence="2 10">
        <text>beta-D-fructose 1-phosphate + H2O = D-fructose + phosphate</text>
        <dbReference type="Rhea" id="RHEA:35603"/>
        <dbReference type="ChEBI" id="CHEBI:15377"/>
        <dbReference type="ChEBI" id="CHEBI:37721"/>
        <dbReference type="ChEBI" id="CHEBI:43474"/>
        <dbReference type="ChEBI" id="CHEBI:138881"/>
    </reaction>
</comment>
<dbReference type="GO" id="GO:0016791">
    <property type="term" value="F:phosphatase activity"/>
    <property type="evidence" value="ECO:0007669"/>
    <property type="project" value="TreeGrafter"/>
</dbReference>
<gene>
    <name evidence="12" type="ORF">Cfor_10592</name>
</gene>
<keyword evidence="6 10" id="KW-0378">Hydrolase</keyword>
<accession>A0A6L2QCP4</accession>
<dbReference type="GO" id="GO:0046872">
    <property type="term" value="F:metal ion binding"/>
    <property type="evidence" value="ECO:0007669"/>
    <property type="project" value="UniProtKB-UniRule"/>
</dbReference>
<comment type="domain">
    <text evidence="10">Subfamily III proteins have a conserved RTxK motif about 40-50 residues from the C-terminus; the threonine may be replaced by serine or cysteine.</text>
</comment>
<dbReference type="InterPro" id="IPR002791">
    <property type="entry name" value="ARMT1-like_metal-bd"/>
</dbReference>
<dbReference type="GO" id="GO:0016462">
    <property type="term" value="F:pyrophosphatase activity"/>
    <property type="evidence" value="ECO:0007669"/>
    <property type="project" value="UniProtKB-ARBA"/>
</dbReference>
<name>A0A6L2QCP4_COPFO</name>
<keyword evidence="4" id="KW-0533">Nickel</keyword>
<evidence type="ECO:0000256" key="7">
    <source>
        <dbReference type="ARBA" id="ARBA00023211"/>
    </source>
</evidence>
<dbReference type="GO" id="GO:0032259">
    <property type="term" value="P:methylation"/>
    <property type="evidence" value="ECO:0007669"/>
    <property type="project" value="UniProtKB-KW"/>
</dbReference>
<keyword evidence="7 10" id="KW-0464">Manganese</keyword>
<dbReference type="FunFam" id="3.40.50.10880:FF:000005">
    <property type="entry name" value="DUF89-domain-containing protein"/>
    <property type="match status" value="1"/>
</dbReference>
<dbReference type="InterPro" id="IPR039763">
    <property type="entry name" value="ARMT1"/>
</dbReference>
<evidence type="ECO:0000313" key="12">
    <source>
        <dbReference type="EMBL" id="GFG39817.1"/>
    </source>
</evidence>
<evidence type="ECO:0000256" key="8">
    <source>
        <dbReference type="ARBA" id="ARBA00045980"/>
    </source>
</evidence>
<evidence type="ECO:0000256" key="4">
    <source>
        <dbReference type="ARBA" id="ARBA00022596"/>
    </source>
</evidence>
<evidence type="ECO:0000259" key="11">
    <source>
        <dbReference type="Pfam" id="PF01937"/>
    </source>
</evidence>
<comment type="function">
    <text evidence="8 10">Metal-dependent phosphatase that shows phosphatase activity against several substrates, including fructose-1-phosphate and fructose-6-phosphate. Its preference for fructose-1-phosphate, a strong glycating agent that causes DNA damage rather than a canonical yeast metabolite, suggests a damage-control function in hexose phosphate metabolism. Has also been shown to have O-methyltransferase activity that methylates glutamate residues of target proteins to form gamma-glutamyl methyl ester residues. Possibly methylates PCNA, suggesting it is involved in the DNA damage response.</text>
</comment>
<dbReference type="PANTHER" id="PTHR12260">
    <property type="entry name" value="DAMAGE-CONTROL PHOSPHATASE ARMT1"/>
    <property type="match status" value="1"/>
</dbReference>
<evidence type="ECO:0000256" key="5">
    <source>
        <dbReference type="ARBA" id="ARBA00022723"/>
    </source>
</evidence>
<evidence type="ECO:0000256" key="6">
    <source>
        <dbReference type="ARBA" id="ARBA00022801"/>
    </source>
</evidence>
<comment type="similarity">
    <text evidence="3 10">Belongs to the damage-control phosphatase family. Sugar phosphate phosphatase III subfamily.</text>
</comment>
<dbReference type="AlphaFoldDB" id="A0A6L2QCP4"/>
<comment type="cofactor">
    <cofactor evidence="10">
        <name>Mn(2+)</name>
        <dbReference type="ChEBI" id="CHEBI:29035"/>
    </cofactor>
    <cofactor evidence="10">
        <name>Ni(2+)</name>
        <dbReference type="ChEBI" id="CHEBI:49786"/>
    </cofactor>
</comment>
<dbReference type="Pfam" id="PF01937">
    <property type="entry name" value="ARMT1-like_dom"/>
    <property type="match status" value="1"/>
</dbReference>
<dbReference type="FunCoup" id="A0A6L2QCP4">
    <property type="interactions" value="792"/>
</dbReference>
<dbReference type="GO" id="GO:0006974">
    <property type="term" value="P:DNA damage response"/>
    <property type="evidence" value="ECO:0007669"/>
    <property type="project" value="TreeGrafter"/>
</dbReference>
<evidence type="ECO:0000313" key="13">
    <source>
        <dbReference type="Proteomes" id="UP000502823"/>
    </source>
</evidence>
<evidence type="ECO:0000256" key="3">
    <source>
        <dbReference type="ARBA" id="ARBA00009519"/>
    </source>
</evidence>
<dbReference type="Proteomes" id="UP000502823">
    <property type="component" value="Unassembled WGS sequence"/>
</dbReference>
<evidence type="ECO:0000256" key="2">
    <source>
        <dbReference type="ARBA" id="ARBA00001326"/>
    </source>
</evidence>
<dbReference type="OrthoDB" id="541375at2759"/>
<evidence type="ECO:0000256" key="9">
    <source>
        <dbReference type="ARBA" id="ARBA00048809"/>
    </source>
</evidence>
<organism evidence="12 13">
    <name type="scientific">Coptotermes formosanus</name>
    <name type="common">Formosan subterranean termite</name>
    <dbReference type="NCBI Taxonomy" id="36987"/>
    <lineage>
        <taxon>Eukaryota</taxon>
        <taxon>Metazoa</taxon>
        <taxon>Ecdysozoa</taxon>
        <taxon>Arthropoda</taxon>
        <taxon>Hexapoda</taxon>
        <taxon>Insecta</taxon>
        <taxon>Pterygota</taxon>
        <taxon>Neoptera</taxon>
        <taxon>Polyneoptera</taxon>
        <taxon>Dictyoptera</taxon>
        <taxon>Blattodea</taxon>
        <taxon>Blattoidea</taxon>
        <taxon>Termitoidae</taxon>
        <taxon>Rhinotermitidae</taxon>
        <taxon>Coptotermes</taxon>
    </lineage>
</organism>
<keyword evidence="10" id="KW-0808">Transferase</keyword>
<keyword evidence="10" id="KW-0489">Methyltransferase</keyword>